<keyword evidence="6" id="KW-1185">Reference proteome</keyword>
<evidence type="ECO:0000259" key="4">
    <source>
        <dbReference type="PROSITE" id="PS50893"/>
    </source>
</evidence>
<dbReference type="SMART" id="SM00382">
    <property type="entry name" value="AAA"/>
    <property type="match status" value="1"/>
</dbReference>
<dbReference type="PANTHER" id="PTHR42788:SF13">
    <property type="entry name" value="ALIPHATIC SULFONATES IMPORT ATP-BINDING PROTEIN SSUB"/>
    <property type="match status" value="1"/>
</dbReference>
<reference evidence="5 6" key="1">
    <citation type="submission" date="2016-11" db="EMBL/GenBank/DDBJ databases">
        <authorList>
            <person name="Jaros S."/>
            <person name="Januszkiewicz K."/>
            <person name="Wedrychowicz H."/>
        </authorList>
    </citation>
    <scope>NUCLEOTIDE SEQUENCE [LARGE SCALE GENOMIC DNA]</scope>
    <source>
        <strain evidence="5 6">CGMCC 4.5723</strain>
    </source>
</reference>
<dbReference type="AlphaFoldDB" id="A0A1M6V399"/>
<dbReference type="InterPro" id="IPR017871">
    <property type="entry name" value="ABC_transporter-like_CS"/>
</dbReference>
<dbReference type="EMBL" id="FQZK01000031">
    <property type="protein sequence ID" value="SHK75884.1"/>
    <property type="molecule type" value="Genomic_DNA"/>
</dbReference>
<evidence type="ECO:0000256" key="3">
    <source>
        <dbReference type="ARBA" id="ARBA00022840"/>
    </source>
</evidence>
<feature type="domain" description="ABC transporter" evidence="4">
    <location>
        <begin position="6"/>
        <end position="234"/>
    </location>
</feature>
<dbReference type="RefSeq" id="WP_245833517.1">
    <property type="nucleotide sequence ID" value="NZ_FQZK01000031.1"/>
</dbReference>
<dbReference type="SUPFAM" id="SSF52540">
    <property type="entry name" value="P-loop containing nucleoside triphosphate hydrolases"/>
    <property type="match status" value="1"/>
</dbReference>
<dbReference type="Proteomes" id="UP000184452">
    <property type="component" value="Unassembled WGS sequence"/>
</dbReference>
<evidence type="ECO:0000313" key="6">
    <source>
        <dbReference type="Proteomes" id="UP000184452"/>
    </source>
</evidence>
<sequence>MHEPVMSFDHVSKHYRGGTVAVEDFHLDIADGEFVSIVGPSGCGKSTLLKLIMGLEPLTGGRIEYRAQARKESAMTGMVFQQPLLLPWNTVLDNVLVPSTLQGRAQRRRDEGRARELLDMLGLTDFAGSHPYELSGGMQQRVGIARALLHDPRILLMDEPFGALDAMTRDQLTLDLLEIWERDRKTVVFITHSISEAVLLSDRVVVMTPRPGRVGDVVDITLPRPRTLDVVSTAAFGEYTRRIRSVLDNAEVVTAP</sequence>
<keyword evidence="3 5" id="KW-0067">ATP-binding</keyword>
<gene>
    <name evidence="5" type="ORF">SAMN05421803_13135</name>
</gene>
<evidence type="ECO:0000256" key="1">
    <source>
        <dbReference type="ARBA" id="ARBA00022448"/>
    </source>
</evidence>
<protein>
    <submittedName>
        <fullName evidence="5">NitT/TauT family transport system ATP-binding protein</fullName>
    </submittedName>
</protein>
<dbReference type="Gene3D" id="3.40.50.300">
    <property type="entry name" value="P-loop containing nucleotide triphosphate hydrolases"/>
    <property type="match status" value="1"/>
</dbReference>
<evidence type="ECO:0000256" key="2">
    <source>
        <dbReference type="ARBA" id="ARBA00022741"/>
    </source>
</evidence>
<keyword evidence="1" id="KW-0813">Transport</keyword>
<dbReference type="GO" id="GO:0016887">
    <property type="term" value="F:ATP hydrolysis activity"/>
    <property type="evidence" value="ECO:0007669"/>
    <property type="project" value="InterPro"/>
</dbReference>
<evidence type="ECO:0000313" key="5">
    <source>
        <dbReference type="EMBL" id="SHK75884.1"/>
    </source>
</evidence>
<dbReference type="PROSITE" id="PS50893">
    <property type="entry name" value="ABC_TRANSPORTER_2"/>
    <property type="match status" value="1"/>
</dbReference>
<dbReference type="InterPro" id="IPR003593">
    <property type="entry name" value="AAA+_ATPase"/>
</dbReference>
<dbReference type="PANTHER" id="PTHR42788">
    <property type="entry name" value="TAURINE IMPORT ATP-BINDING PROTEIN-RELATED"/>
    <property type="match status" value="1"/>
</dbReference>
<dbReference type="GO" id="GO:0005524">
    <property type="term" value="F:ATP binding"/>
    <property type="evidence" value="ECO:0007669"/>
    <property type="project" value="UniProtKB-KW"/>
</dbReference>
<dbReference type="CDD" id="cd03293">
    <property type="entry name" value="ABC_NrtD_SsuB_transporters"/>
    <property type="match status" value="1"/>
</dbReference>
<keyword evidence="2" id="KW-0547">Nucleotide-binding</keyword>
<proteinExistence type="predicted"/>
<name>A0A1M6V399_9ACTN</name>
<dbReference type="InterPro" id="IPR003439">
    <property type="entry name" value="ABC_transporter-like_ATP-bd"/>
</dbReference>
<dbReference type="STRING" id="758803.SAMN05421803_13135"/>
<dbReference type="InterPro" id="IPR050166">
    <property type="entry name" value="ABC_transporter_ATP-bind"/>
</dbReference>
<accession>A0A1M6V399</accession>
<dbReference type="InterPro" id="IPR027417">
    <property type="entry name" value="P-loop_NTPase"/>
</dbReference>
<dbReference type="PROSITE" id="PS00211">
    <property type="entry name" value="ABC_TRANSPORTER_1"/>
    <property type="match status" value="1"/>
</dbReference>
<organism evidence="5 6">
    <name type="scientific">Nocardiopsis flavescens</name>
    <dbReference type="NCBI Taxonomy" id="758803"/>
    <lineage>
        <taxon>Bacteria</taxon>
        <taxon>Bacillati</taxon>
        <taxon>Actinomycetota</taxon>
        <taxon>Actinomycetes</taxon>
        <taxon>Streptosporangiales</taxon>
        <taxon>Nocardiopsidaceae</taxon>
        <taxon>Nocardiopsis</taxon>
    </lineage>
</organism>
<dbReference type="Pfam" id="PF00005">
    <property type="entry name" value="ABC_tran"/>
    <property type="match status" value="1"/>
</dbReference>